<name>A0A7J5YE79_DISMA</name>
<dbReference type="Proteomes" id="UP000518266">
    <property type="component" value="Unassembled WGS sequence"/>
</dbReference>
<organism evidence="2 3">
    <name type="scientific">Dissostichus mawsoni</name>
    <name type="common">Antarctic cod</name>
    <dbReference type="NCBI Taxonomy" id="36200"/>
    <lineage>
        <taxon>Eukaryota</taxon>
        <taxon>Metazoa</taxon>
        <taxon>Chordata</taxon>
        <taxon>Craniata</taxon>
        <taxon>Vertebrata</taxon>
        <taxon>Euteleostomi</taxon>
        <taxon>Actinopterygii</taxon>
        <taxon>Neopterygii</taxon>
        <taxon>Teleostei</taxon>
        <taxon>Neoteleostei</taxon>
        <taxon>Acanthomorphata</taxon>
        <taxon>Eupercaria</taxon>
        <taxon>Perciformes</taxon>
        <taxon>Notothenioidei</taxon>
        <taxon>Nototheniidae</taxon>
        <taxon>Dissostichus</taxon>
    </lineage>
</organism>
<proteinExistence type="predicted"/>
<keyword evidence="3" id="KW-1185">Reference proteome</keyword>
<reference evidence="2 3" key="1">
    <citation type="submission" date="2020-03" db="EMBL/GenBank/DDBJ databases">
        <title>Dissostichus mawsoni Genome sequencing and assembly.</title>
        <authorList>
            <person name="Park H."/>
        </authorList>
    </citation>
    <scope>NUCLEOTIDE SEQUENCE [LARGE SCALE GENOMIC DNA]</scope>
    <source>
        <strain evidence="2">DM0001</strain>
        <tissue evidence="2">Muscle</tissue>
    </source>
</reference>
<feature type="compositionally biased region" description="Basic and acidic residues" evidence="1">
    <location>
        <begin position="1"/>
        <end position="11"/>
    </location>
</feature>
<sequence length="81" mass="8605">MYVKGEVKETSGEVAAGSGSVMTGQLELSRGRRSTSGFRSEGEAALQPTTITKETLMHNPCANKPHEVAEMMAATAEHPPM</sequence>
<accession>A0A7J5YE79</accession>
<gene>
    <name evidence="2" type="ORF">F7725_020804</name>
</gene>
<protein>
    <submittedName>
        <fullName evidence="2">Uncharacterized protein</fullName>
    </submittedName>
</protein>
<evidence type="ECO:0000313" key="2">
    <source>
        <dbReference type="EMBL" id="KAF3847776.1"/>
    </source>
</evidence>
<dbReference type="EMBL" id="JAAKFY010000013">
    <property type="protein sequence ID" value="KAF3847776.1"/>
    <property type="molecule type" value="Genomic_DNA"/>
</dbReference>
<dbReference type="AlphaFoldDB" id="A0A7J5YE79"/>
<comment type="caution">
    <text evidence="2">The sequence shown here is derived from an EMBL/GenBank/DDBJ whole genome shotgun (WGS) entry which is preliminary data.</text>
</comment>
<evidence type="ECO:0000256" key="1">
    <source>
        <dbReference type="SAM" id="MobiDB-lite"/>
    </source>
</evidence>
<feature type="region of interest" description="Disordered" evidence="1">
    <location>
        <begin position="1"/>
        <end position="45"/>
    </location>
</feature>
<evidence type="ECO:0000313" key="3">
    <source>
        <dbReference type="Proteomes" id="UP000518266"/>
    </source>
</evidence>